<feature type="transmembrane region" description="Helical" evidence="9">
    <location>
        <begin position="113"/>
        <end position="135"/>
    </location>
</feature>
<keyword evidence="6 9" id="KW-0812">Transmembrane</keyword>
<reference evidence="12" key="1">
    <citation type="submission" date="2017-02" db="EMBL/GenBank/DDBJ databases">
        <authorList>
            <person name="Varghese N."/>
            <person name="Submissions S."/>
        </authorList>
    </citation>
    <scope>NUCLEOTIDE SEQUENCE [LARGE SCALE GENOMIC DNA]</scope>
    <source>
        <strain evidence="12">ATCC 25662</strain>
    </source>
</reference>
<dbReference type="PANTHER" id="PTHR30413">
    <property type="entry name" value="INNER MEMBRANE TRANSPORT PERMEASE"/>
    <property type="match status" value="1"/>
</dbReference>
<evidence type="ECO:0000256" key="1">
    <source>
        <dbReference type="ARBA" id="ARBA00004429"/>
    </source>
</evidence>
<keyword evidence="12" id="KW-1185">Reference proteome</keyword>
<keyword evidence="8 9" id="KW-0472">Membrane</keyword>
<feature type="transmembrane region" description="Helical" evidence="9">
    <location>
        <begin position="231"/>
        <end position="249"/>
    </location>
</feature>
<organism evidence="11 12">
    <name type="scientific">Anaerorhabdus furcosa</name>
    <dbReference type="NCBI Taxonomy" id="118967"/>
    <lineage>
        <taxon>Bacteria</taxon>
        <taxon>Bacillati</taxon>
        <taxon>Bacillota</taxon>
        <taxon>Erysipelotrichia</taxon>
        <taxon>Erysipelotrichales</taxon>
        <taxon>Erysipelotrichaceae</taxon>
        <taxon>Anaerorhabdus</taxon>
    </lineage>
</organism>
<feature type="transmembrane region" description="Helical" evidence="9">
    <location>
        <begin position="34"/>
        <end position="54"/>
    </location>
</feature>
<feature type="transmembrane region" description="Helical" evidence="9">
    <location>
        <begin position="66"/>
        <end position="92"/>
    </location>
</feature>
<comment type="similarity">
    <text evidence="2 9">Belongs to the ABC-2 integral membrane protein family.</text>
</comment>
<feature type="transmembrane region" description="Helical" evidence="9">
    <location>
        <begin position="141"/>
        <end position="168"/>
    </location>
</feature>
<evidence type="ECO:0000256" key="5">
    <source>
        <dbReference type="ARBA" id="ARBA00022519"/>
    </source>
</evidence>
<dbReference type="RefSeq" id="WP_078712205.1">
    <property type="nucleotide sequence ID" value="NZ_FUWY01000005.1"/>
</dbReference>
<evidence type="ECO:0000256" key="8">
    <source>
        <dbReference type="ARBA" id="ARBA00023136"/>
    </source>
</evidence>
<evidence type="ECO:0000256" key="2">
    <source>
        <dbReference type="ARBA" id="ARBA00007783"/>
    </source>
</evidence>
<proteinExistence type="inferred from homology"/>
<evidence type="ECO:0000256" key="9">
    <source>
        <dbReference type="RuleBase" id="RU361157"/>
    </source>
</evidence>
<dbReference type="InterPro" id="IPR013525">
    <property type="entry name" value="ABC2_TM"/>
</dbReference>
<evidence type="ECO:0000256" key="6">
    <source>
        <dbReference type="ARBA" id="ARBA00022692"/>
    </source>
</evidence>
<comment type="subcellular location">
    <subcellularLocation>
        <location evidence="1">Cell inner membrane</location>
        <topology evidence="1">Multi-pass membrane protein</topology>
    </subcellularLocation>
    <subcellularLocation>
        <location evidence="9">Cell membrane</location>
        <topology evidence="9">Multi-pass membrane protein</topology>
    </subcellularLocation>
</comment>
<feature type="transmembrane region" description="Helical" evidence="9">
    <location>
        <begin position="175"/>
        <end position="195"/>
    </location>
</feature>
<evidence type="ECO:0000256" key="3">
    <source>
        <dbReference type="ARBA" id="ARBA00022448"/>
    </source>
</evidence>
<keyword evidence="3 9" id="KW-0813">Transport</keyword>
<dbReference type="GO" id="GO:0043190">
    <property type="term" value="C:ATP-binding cassette (ABC) transporter complex"/>
    <property type="evidence" value="ECO:0007669"/>
    <property type="project" value="InterPro"/>
</dbReference>
<dbReference type="InterPro" id="IPR000412">
    <property type="entry name" value="ABC_2_transport"/>
</dbReference>
<dbReference type="PANTHER" id="PTHR30413:SF8">
    <property type="entry name" value="TRANSPORT PERMEASE PROTEIN"/>
    <property type="match status" value="1"/>
</dbReference>
<dbReference type="OrthoDB" id="9786910at2"/>
<dbReference type="Pfam" id="PF01061">
    <property type="entry name" value="ABC2_membrane"/>
    <property type="match status" value="1"/>
</dbReference>
<dbReference type="EMBL" id="FUWY01000005">
    <property type="protein sequence ID" value="SJZ84426.1"/>
    <property type="molecule type" value="Genomic_DNA"/>
</dbReference>
<protein>
    <recommendedName>
        <fullName evidence="9">Transport permease protein</fullName>
    </recommendedName>
</protein>
<evidence type="ECO:0000313" key="11">
    <source>
        <dbReference type="EMBL" id="SJZ84426.1"/>
    </source>
</evidence>
<keyword evidence="4 9" id="KW-1003">Cell membrane</keyword>
<evidence type="ECO:0000313" key="12">
    <source>
        <dbReference type="Proteomes" id="UP000243297"/>
    </source>
</evidence>
<dbReference type="GO" id="GO:0015920">
    <property type="term" value="P:lipopolysaccharide transport"/>
    <property type="evidence" value="ECO:0007669"/>
    <property type="project" value="TreeGrafter"/>
</dbReference>
<accession>A0A1T4NZF8</accession>
<evidence type="ECO:0000259" key="10">
    <source>
        <dbReference type="PROSITE" id="PS51012"/>
    </source>
</evidence>
<evidence type="ECO:0000256" key="4">
    <source>
        <dbReference type="ARBA" id="ARBA00022475"/>
    </source>
</evidence>
<dbReference type="STRING" id="118967.SAMN02745191_1799"/>
<feature type="domain" description="ABC transmembrane type-2" evidence="10">
    <location>
        <begin position="35"/>
        <end position="252"/>
    </location>
</feature>
<dbReference type="GO" id="GO:0140359">
    <property type="term" value="F:ABC-type transporter activity"/>
    <property type="evidence" value="ECO:0007669"/>
    <property type="project" value="InterPro"/>
</dbReference>
<dbReference type="PRINTS" id="PR00164">
    <property type="entry name" value="ABC2TRNSPORT"/>
</dbReference>
<dbReference type="PROSITE" id="PS51012">
    <property type="entry name" value="ABC_TM2"/>
    <property type="match status" value="1"/>
</dbReference>
<dbReference type="InterPro" id="IPR047817">
    <property type="entry name" value="ABC2_TM_bact-type"/>
</dbReference>
<gene>
    <name evidence="11" type="ORF">SAMN02745191_1799</name>
</gene>
<dbReference type="PIRSF" id="PIRSF006648">
    <property type="entry name" value="DrrB"/>
    <property type="match status" value="1"/>
</dbReference>
<keyword evidence="7 9" id="KW-1133">Transmembrane helix</keyword>
<name>A0A1T4NZF8_9FIRM</name>
<keyword evidence="5" id="KW-0997">Cell inner membrane</keyword>
<dbReference type="AlphaFoldDB" id="A0A1T4NZF8"/>
<sequence length="260" mass="29975">MKNILNDITEIYKYKTMLYYLVKRNLRSRYKGSFLGFLWTLLTPLLQLVIYGFVFSVLFPNEIDNFSFFLLCGLLPWNYFISSITTSVDSIVGNSNLVKKIYFPRLVLPLSNVITYFIDFLMGFAILLIVFILMGNQIGITLIYFPLILIIQTILQCGLAFILCSLYVSMRDISYIVNIVTMMGFYLTPIVYSAVSFSSDIQLLLSLNPLTEIIEAYRAILLYGEMPNINIMYSLFVSIILLILGLYVFHKLNKTFAEEL</sequence>
<evidence type="ECO:0000256" key="7">
    <source>
        <dbReference type="ARBA" id="ARBA00022989"/>
    </source>
</evidence>
<dbReference type="Proteomes" id="UP000243297">
    <property type="component" value="Unassembled WGS sequence"/>
</dbReference>